<feature type="region of interest" description="Disordered" evidence="1">
    <location>
        <begin position="20"/>
        <end position="39"/>
    </location>
</feature>
<gene>
    <name evidence="2" type="primary">ORF10147</name>
</gene>
<dbReference type="EMBL" id="HACG01003346">
    <property type="protein sequence ID" value="CEK50211.1"/>
    <property type="molecule type" value="Transcribed_RNA"/>
</dbReference>
<organism evidence="2">
    <name type="scientific">Arion vulgaris</name>
    <dbReference type="NCBI Taxonomy" id="1028688"/>
    <lineage>
        <taxon>Eukaryota</taxon>
        <taxon>Metazoa</taxon>
        <taxon>Spiralia</taxon>
        <taxon>Lophotrochozoa</taxon>
        <taxon>Mollusca</taxon>
        <taxon>Gastropoda</taxon>
        <taxon>Heterobranchia</taxon>
        <taxon>Euthyneura</taxon>
        <taxon>Panpulmonata</taxon>
        <taxon>Eupulmonata</taxon>
        <taxon>Stylommatophora</taxon>
        <taxon>Helicina</taxon>
        <taxon>Arionoidea</taxon>
        <taxon>Arionidae</taxon>
        <taxon>Arion</taxon>
    </lineage>
</organism>
<protein>
    <submittedName>
        <fullName evidence="2">Uncharacterized protein</fullName>
    </submittedName>
</protein>
<dbReference type="AlphaFoldDB" id="A0A0B6Y2W9"/>
<sequence length="119" mass="13019">TISPSLEEFHMDLNSRSAIGDGFGSSNLSNSSGQEPFPPDLDPFSMEIAAGKIINPYTGQLEARDSVVDNMQVRVSDQTSHSQGDNFATQMLAKKAKELQRIHENSVPNLSSRVFDVHV</sequence>
<feature type="non-terminal residue" evidence="2">
    <location>
        <position position="1"/>
    </location>
</feature>
<feature type="compositionally biased region" description="Low complexity" evidence="1">
    <location>
        <begin position="24"/>
        <end position="33"/>
    </location>
</feature>
<feature type="non-terminal residue" evidence="2">
    <location>
        <position position="119"/>
    </location>
</feature>
<name>A0A0B6Y2W9_9EUPU</name>
<evidence type="ECO:0000313" key="2">
    <source>
        <dbReference type="EMBL" id="CEK50211.1"/>
    </source>
</evidence>
<reference evidence="2" key="1">
    <citation type="submission" date="2014-12" db="EMBL/GenBank/DDBJ databases">
        <title>Insight into the proteome of Arion vulgaris.</title>
        <authorList>
            <person name="Aradska J."/>
            <person name="Bulat T."/>
            <person name="Smidak R."/>
            <person name="Sarate P."/>
            <person name="Gangsoo J."/>
            <person name="Sialana F."/>
            <person name="Bilban M."/>
            <person name="Lubec G."/>
        </authorList>
    </citation>
    <scope>NUCLEOTIDE SEQUENCE</scope>
    <source>
        <tissue evidence="2">Skin</tissue>
    </source>
</reference>
<evidence type="ECO:0000256" key="1">
    <source>
        <dbReference type="SAM" id="MobiDB-lite"/>
    </source>
</evidence>
<accession>A0A0B6Y2W9</accession>
<proteinExistence type="predicted"/>